<gene>
    <name evidence="2" type="ORF">GCM10010276_69280</name>
</gene>
<evidence type="ECO:0000259" key="1">
    <source>
        <dbReference type="PROSITE" id="PS50995"/>
    </source>
</evidence>
<keyword evidence="3" id="KW-1185">Reference proteome</keyword>
<dbReference type="InterPro" id="IPR036388">
    <property type="entry name" value="WH-like_DNA-bd_sf"/>
</dbReference>
<protein>
    <submittedName>
        <fullName evidence="2">MarR family transcriptional regulator</fullName>
    </submittedName>
</protein>
<dbReference type="InterPro" id="IPR039422">
    <property type="entry name" value="MarR/SlyA-like"/>
</dbReference>
<dbReference type="SMART" id="SM00347">
    <property type="entry name" value="HTH_MARR"/>
    <property type="match status" value="1"/>
</dbReference>
<dbReference type="InterPro" id="IPR000835">
    <property type="entry name" value="HTH_MarR-typ"/>
</dbReference>
<dbReference type="EMBL" id="BAAASG010000017">
    <property type="protein sequence ID" value="GAA2512092.1"/>
    <property type="molecule type" value="Genomic_DNA"/>
</dbReference>
<accession>A0ABP6AB52</accession>
<dbReference type="Gene3D" id="1.10.10.10">
    <property type="entry name" value="Winged helix-like DNA-binding domain superfamily/Winged helix DNA-binding domain"/>
    <property type="match status" value="1"/>
</dbReference>
<dbReference type="PANTHER" id="PTHR33164:SF57">
    <property type="entry name" value="MARR-FAMILY TRANSCRIPTIONAL REGULATOR"/>
    <property type="match status" value="1"/>
</dbReference>
<comment type="caution">
    <text evidence="2">The sequence shown here is derived from an EMBL/GenBank/DDBJ whole genome shotgun (WGS) entry which is preliminary data.</text>
</comment>
<dbReference type="PANTHER" id="PTHR33164">
    <property type="entry name" value="TRANSCRIPTIONAL REGULATOR, MARR FAMILY"/>
    <property type="match status" value="1"/>
</dbReference>
<feature type="domain" description="HTH marR-type" evidence="1">
    <location>
        <begin position="18"/>
        <end position="150"/>
    </location>
</feature>
<proteinExistence type="predicted"/>
<dbReference type="Proteomes" id="UP001501777">
    <property type="component" value="Unassembled WGS sequence"/>
</dbReference>
<name>A0ABP6AB52_STRLO</name>
<sequence length="190" mass="20103">MHESCMIDVMGTDSIAMDGRTANLLGALVTALGDAQRTASEDASGQSGATPAALTYLLQEPGAGIDQISGPLGLTQSAATRLVDRLERDGKARREPGATGRKVSVFLTPEGTREAERLLELRRGLMGDAMSVLRPDERTVLTGLIERMLAHLTTDADHGQRICRMCALDECPKQSCPVDTAAAARTKGPS</sequence>
<dbReference type="InterPro" id="IPR036390">
    <property type="entry name" value="WH_DNA-bd_sf"/>
</dbReference>
<evidence type="ECO:0000313" key="3">
    <source>
        <dbReference type="Proteomes" id="UP001501777"/>
    </source>
</evidence>
<reference evidence="3" key="1">
    <citation type="journal article" date="2019" name="Int. J. Syst. Evol. Microbiol.">
        <title>The Global Catalogue of Microorganisms (GCM) 10K type strain sequencing project: providing services to taxonomists for standard genome sequencing and annotation.</title>
        <authorList>
            <consortium name="The Broad Institute Genomics Platform"/>
            <consortium name="The Broad Institute Genome Sequencing Center for Infectious Disease"/>
            <person name="Wu L."/>
            <person name="Ma J."/>
        </authorList>
    </citation>
    <scope>NUCLEOTIDE SEQUENCE [LARGE SCALE GENOMIC DNA]</scope>
    <source>
        <strain evidence="3">JCM 4395</strain>
    </source>
</reference>
<dbReference type="SUPFAM" id="SSF46785">
    <property type="entry name" value="Winged helix' DNA-binding domain"/>
    <property type="match status" value="1"/>
</dbReference>
<dbReference type="PROSITE" id="PS50995">
    <property type="entry name" value="HTH_MARR_2"/>
    <property type="match status" value="1"/>
</dbReference>
<evidence type="ECO:0000313" key="2">
    <source>
        <dbReference type="EMBL" id="GAA2512092.1"/>
    </source>
</evidence>
<organism evidence="2 3">
    <name type="scientific">Streptomyces longisporus</name>
    <dbReference type="NCBI Taxonomy" id="1948"/>
    <lineage>
        <taxon>Bacteria</taxon>
        <taxon>Bacillati</taxon>
        <taxon>Actinomycetota</taxon>
        <taxon>Actinomycetes</taxon>
        <taxon>Kitasatosporales</taxon>
        <taxon>Streptomycetaceae</taxon>
        <taxon>Streptomyces</taxon>
    </lineage>
</organism>